<organism evidence="1 2">
    <name type="scientific">Actinomadura keratinilytica</name>
    <dbReference type="NCBI Taxonomy" id="547461"/>
    <lineage>
        <taxon>Bacteria</taxon>
        <taxon>Bacillati</taxon>
        <taxon>Actinomycetota</taxon>
        <taxon>Actinomycetes</taxon>
        <taxon>Streptosporangiales</taxon>
        <taxon>Thermomonosporaceae</taxon>
        <taxon>Actinomadura</taxon>
    </lineage>
</organism>
<dbReference type="Proteomes" id="UP001500266">
    <property type="component" value="Unassembled WGS sequence"/>
</dbReference>
<reference evidence="2" key="1">
    <citation type="journal article" date="2019" name="Int. J. Syst. Evol. Microbiol.">
        <title>The Global Catalogue of Microorganisms (GCM) 10K type strain sequencing project: providing services to taxonomists for standard genome sequencing and annotation.</title>
        <authorList>
            <consortium name="The Broad Institute Genomics Platform"/>
            <consortium name="The Broad Institute Genome Sequencing Center for Infectious Disease"/>
            <person name="Wu L."/>
            <person name="Ma J."/>
        </authorList>
    </citation>
    <scope>NUCLEOTIDE SEQUENCE [LARGE SCALE GENOMIC DNA]</scope>
    <source>
        <strain evidence="2">JCM 17316</strain>
    </source>
</reference>
<dbReference type="RefSeq" id="WP_345022675.1">
    <property type="nucleotide sequence ID" value="NZ_BAABDO010000056.1"/>
</dbReference>
<sequence length="169" mass="18058">MSSFSGWAVVDLKDGRDAVDFVEALGEVIEGAYSVLVERRRVFVYAGYAPLLYSEVATLMPEWGSRAITAGDFDEQGVVNQVLGADGTAVHTASINEGAGALPRNDTPQARRAAARLFGVDAAALDEVSATWAARGAMPSVLGEPYLRWWTALGVPWPDDFGRRAVARG</sequence>
<proteinExistence type="predicted"/>
<keyword evidence="2" id="KW-1185">Reference proteome</keyword>
<gene>
    <name evidence="1" type="ORF">GCM10022416_36870</name>
</gene>
<dbReference type="EMBL" id="BAABDO010000056">
    <property type="protein sequence ID" value="GAA4145277.1"/>
    <property type="molecule type" value="Genomic_DNA"/>
</dbReference>
<comment type="caution">
    <text evidence="1">The sequence shown here is derived from an EMBL/GenBank/DDBJ whole genome shotgun (WGS) entry which is preliminary data.</text>
</comment>
<protein>
    <submittedName>
        <fullName evidence="1">Uncharacterized protein</fullName>
    </submittedName>
</protein>
<name>A0ABP7Z146_9ACTN</name>
<evidence type="ECO:0000313" key="1">
    <source>
        <dbReference type="EMBL" id="GAA4145277.1"/>
    </source>
</evidence>
<evidence type="ECO:0000313" key="2">
    <source>
        <dbReference type="Proteomes" id="UP001500266"/>
    </source>
</evidence>
<accession>A0ABP7Z146</accession>